<comment type="caution">
    <text evidence="2">The sequence shown here is derived from an EMBL/GenBank/DDBJ whole genome shotgun (WGS) entry which is preliminary data.</text>
</comment>
<dbReference type="SUPFAM" id="SSF50998">
    <property type="entry name" value="Quinoprotein alcohol dehydrogenase-like"/>
    <property type="match status" value="1"/>
</dbReference>
<evidence type="ECO:0000313" key="3">
    <source>
        <dbReference type="Proteomes" id="UP000019109"/>
    </source>
</evidence>
<dbReference type="Proteomes" id="UP000019109">
    <property type="component" value="Unassembled WGS sequence"/>
</dbReference>
<keyword evidence="3" id="KW-1185">Reference proteome</keyword>
<gene>
    <name evidence="2" type="ORF">JCM21531_745</name>
</gene>
<dbReference type="STRING" id="1294263.JCM21531_745"/>
<dbReference type="InterPro" id="IPR011047">
    <property type="entry name" value="Quinoprotein_ADH-like_sf"/>
</dbReference>
<dbReference type="Pfam" id="PF18975">
    <property type="entry name" value="DUF5711"/>
    <property type="match status" value="1"/>
</dbReference>
<name>W4V2L6_9FIRM</name>
<sequence length="412" mass="45796">MIQYFYTVLYKRKVWGEDKVNSPENISKTRQPSSRMSILLFFILIIVVVCTAAVAYLNSKGIDIKSISVRDVIANGFFIGDKDVYEVTGTLLRHEDSLNSEFEVHKSYIVRCTKNGIEYLDRNGEEQWIYPVSLNTPSVKTSGEYLLASGLESKDIYVLSGKERKWEKRLDYNIINANINSAGYVTVLHKGDRDKSAVSVFNKQGVFLFTKVLGETYAISSEVSPSGKEVLINCVDTSGISINTGLHLYTISGGIVSGKTFEDVIFPSIRYLNDDTIVAASDSAIYLFGRNLEEKWKKEISGKVFSLDIMKGKYAVFAYSDKGMIGTAGHVLIVDAKGREVADYKIGQDIVNIAANDDFIAVNTSKCVYFIDVAGRLRGSYTSDYLINEVKFLGSNEALAITKEGVIVLKMN</sequence>
<keyword evidence="1" id="KW-0812">Transmembrane</keyword>
<dbReference type="AlphaFoldDB" id="W4V2L6"/>
<organism evidence="2 3">
    <name type="scientific">Acetivibrio straminisolvens JCM 21531</name>
    <dbReference type="NCBI Taxonomy" id="1294263"/>
    <lineage>
        <taxon>Bacteria</taxon>
        <taxon>Bacillati</taxon>
        <taxon>Bacillota</taxon>
        <taxon>Clostridia</taxon>
        <taxon>Eubacteriales</taxon>
        <taxon>Oscillospiraceae</taxon>
        <taxon>Acetivibrio</taxon>
    </lineage>
</organism>
<accession>W4V2L6</accession>
<feature type="transmembrane region" description="Helical" evidence="1">
    <location>
        <begin position="38"/>
        <end position="57"/>
    </location>
</feature>
<dbReference type="EMBL" id="BAVR01000006">
    <property type="protein sequence ID" value="GAE87382.1"/>
    <property type="molecule type" value="Genomic_DNA"/>
</dbReference>
<evidence type="ECO:0000256" key="1">
    <source>
        <dbReference type="SAM" id="Phobius"/>
    </source>
</evidence>
<evidence type="ECO:0000313" key="2">
    <source>
        <dbReference type="EMBL" id="GAE87382.1"/>
    </source>
</evidence>
<dbReference type="InterPro" id="IPR043765">
    <property type="entry name" value="DUF5711"/>
</dbReference>
<proteinExistence type="predicted"/>
<keyword evidence="1" id="KW-0472">Membrane</keyword>
<keyword evidence="1" id="KW-1133">Transmembrane helix</keyword>
<reference evidence="2" key="1">
    <citation type="journal article" date="2014" name="Genome Announc.">
        <title>Draft Genome Sequence of Clostridium straminisolvens Strain JCM 21531T, Isolated from a Cellulose-Degrading Bacterial Community.</title>
        <authorList>
            <person name="Yuki M."/>
            <person name="Oshima K."/>
            <person name="Suda W."/>
            <person name="Sakamoto M."/>
            <person name="Kitamura K."/>
            <person name="Iida T."/>
            <person name="Hattori M."/>
            <person name="Ohkuma M."/>
        </authorList>
    </citation>
    <scope>NUCLEOTIDE SEQUENCE [LARGE SCALE GENOMIC DNA]</scope>
    <source>
        <strain evidence="2">JCM 21531</strain>
    </source>
</reference>
<protein>
    <submittedName>
        <fullName evidence="2">Uncharacterized protein</fullName>
    </submittedName>
</protein>